<keyword evidence="5" id="KW-1185">Reference proteome</keyword>
<dbReference type="Gene3D" id="3.20.180.20">
    <property type="entry name" value="Dynein heavy chain, N-terminal domain 2"/>
    <property type="match status" value="1"/>
</dbReference>
<dbReference type="InterPro" id="IPR043157">
    <property type="entry name" value="Dynein_AAA1S"/>
</dbReference>
<dbReference type="InterPro" id="IPR035699">
    <property type="entry name" value="AAA_6"/>
</dbReference>
<dbReference type="Proteomes" id="UP001359485">
    <property type="component" value="Unassembled WGS sequence"/>
</dbReference>
<evidence type="ECO:0000259" key="3">
    <source>
        <dbReference type="Pfam" id="PF12774"/>
    </source>
</evidence>
<reference evidence="4 5" key="1">
    <citation type="submission" date="2023-09" db="EMBL/GenBank/DDBJ databases">
        <title>Genomes of two closely related lineages of the louse Polyplax serrata with different host specificities.</title>
        <authorList>
            <person name="Martinu J."/>
            <person name="Tarabai H."/>
            <person name="Stefka J."/>
            <person name="Hypsa V."/>
        </authorList>
    </citation>
    <scope>NUCLEOTIDE SEQUENCE [LARGE SCALE GENOMIC DNA]</scope>
    <source>
        <strain evidence="4">98ZLc_SE</strain>
    </source>
</reference>
<feature type="region of interest" description="Disordered" evidence="1">
    <location>
        <begin position="40"/>
        <end position="65"/>
    </location>
</feature>
<dbReference type="PANTHER" id="PTHR45703">
    <property type="entry name" value="DYNEIN HEAVY CHAIN"/>
    <property type="match status" value="1"/>
</dbReference>
<comment type="caution">
    <text evidence="4">The sequence shown here is derived from an EMBL/GenBank/DDBJ whole genome shotgun (WGS) entry which is preliminary data.</text>
</comment>
<evidence type="ECO:0008006" key="6">
    <source>
        <dbReference type="Google" id="ProtNLM"/>
    </source>
</evidence>
<dbReference type="InterPro" id="IPR013602">
    <property type="entry name" value="Dynein_heavy_linker"/>
</dbReference>
<dbReference type="Gene3D" id="1.20.58.1120">
    <property type="match status" value="1"/>
</dbReference>
<feature type="region of interest" description="Disordered" evidence="1">
    <location>
        <begin position="80"/>
        <end position="107"/>
    </location>
</feature>
<feature type="domain" description="Dynein heavy chain hydrolytic ATP-binding dynein motor region" evidence="3">
    <location>
        <begin position="1994"/>
        <end position="2041"/>
    </location>
</feature>
<sequence length="2054" mass="237215">MSKRNDMEARRKPDARRGYQVKGAHEKSYLDLSQLKFSLRTKDDSDSDESDSSRDTEDVQFSSSQLAVGPSVIRFDSGNISSSSSDYSLQSRSDTLGRTGFKPSGKFVKSTEPPKIFQGRYLMQSISDFEETKKNYELSVASTKETMLPTSKTSVKAEARHRYVMETRNIKGANKIRGYYSETISPFLRPERILAQRQKEMEELKRYAIEGLEDEEEEGEEKEIRKSILGETDEQSEEEESKQLEKDLLKDWPPIYKVLNPDHVLAEFDLPVTYKEPSLVSKGRMPKYAIHLESVPAVSITRNFLQPEEKWVVYESEPNVAFPVKAFRPRCFILHVVEPGTLPRKVYVERKRRQYLSQNIEELLAQHGLTDDDLLPPATSKSEDQYSLYGSASFLPLEVFDDEEFDPCSVADWLELGKIGGVQHPIPAVGFIPISNSRLPTIHVGRSSLRYTNKRSRKLLNMAKQKKMRSALEGVHYLWMDVAVTNYNYKQKTWSILTLDGNQTRLQLPRIYVMFRAEDPLNFTYRVMDAVVRRRHTEKLIKFNIYCDCMPLTGIDDLNSDSMNRIYKSVTRNGYLKGVEETLALLGNDVQNEHKRNMAAISFRHMIDIYPDMFSFIELPLPEPRKVPDKSMADTDMEDFKGTREKFSWWWLYVIDETYLGMMHVVTACLKVYSMNFFTANYGKSISLEEFDSIQTNCTNNLIKYLRKDWVDNVVTNVRMCLQDVGKGWFNIKEKSWPIYELSKLCRFMDLIKFRMQTALKYLVDNSTDLFCKIIGTPSSVCLNVPDEGFVWGPELLETKFKPPTLPIFNLTLKMGPTGATYTTNPDIFEDVLLKLYDNAIMHSHTIPQIHPYLLLNLRFPQSFLSSTGLMDPNVTNKRNTLRMTIRKALIPLKAYANEYKQYLTLFNLDVNDYVAKFAAQNYSAHEIKDEVLKQMEARDALEGQIPSFIVIGPFLVATETIRHHLMDKRQMMCDHILNYFADRLKNQVIELLEEFDNLMVRMLERPTSIENVFEIKEWLDSVPATVKGYDEVIRRVITEYELLDSFTYSLENEDFENKYALIGWPYKLILQIEATHEMLAEETEKFYKLHQAEEAGLWEKFETCVTEVQSLMQVSDITKVHDTAVQVRKVWKMMKDSQEIAAVLAGRQKLFGMPPVNYDSLARLVKDFGPYKDLWLTASDWLRYCEIWMENPLSQIDGEGIERLHGDMYKTMQKCQRIFMDVPANYQIATAIKNDIDDFRPYIPLIVALKSPGLRDRHWDQILKQTGCNIKVNMALTFKDCLQAGLQYHAETLVKISETATKEHAIEVTMEEMEKDWEAIELELHPYKETGTYILRLPDEVLQMLEDHIVTTQQFSFSPFKGMFEQRIDDWEAKLRLISAVLDEWSEVQKQWMYLEPIFTSEDITQQLPHESKKYNTVERTWRRVMKTALEMPKVMWYCPDKRLLESLKECNFLLEQVQKGLAEYLEAKRTVFPRLYFLSDDELLEILAQAKNPLAVQPHLRKCFENIYKLNFESDLKITKMYSGEGECVPLIEPMYPKGSVEYWLYLVEEAMKTTVRLTLGKSLVNMAQVDRNKWVLNWPGQIVIAGCQTYWTAHVEEALIGNSLGQYYQLMLTQLDGLRALVRGPLKRVERQILSALIVIEVHARDVTQQMYDNNVKNVNDFDWISQLRYYWEKETDLKVRAVNAEFQYGYEYLGNSGRLVITPLTDRCYLTLTGALHLKFGGAPAGPAGTGKTETTKDLAKAFAIQCVVFNCSDQLDFMAMGKFFKGLASSGAWACFDEFNRIDIEVLSVIAQQVVTIQKAQIQRLDRFMFEGVEIGLKPSCAVFITMNPGYAGRTELPDNLKALFRPVAMMVPNYTLIAEISLFSFGFSDAKELAGKITTTFKLSSEQLSSQDHYDFGMRAVKTVIAVAGNLKREQPQMDERQIVLRALRDVNVPKFLKDDLKLFNGIISDLFPRMVEEVVDYGALEESIRYCTKNFILEDVDGNHKQEMLSKEGRHALTHSYLISEYVRKVIQLYETTVVRHGLMLVGPTGSGKTKVSLNPTVNLNKK</sequence>
<dbReference type="InterPro" id="IPR027417">
    <property type="entry name" value="P-loop_NTPase"/>
</dbReference>
<feature type="region of interest" description="Disordered" evidence="1">
    <location>
        <begin position="210"/>
        <end position="244"/>
    </location>
</feature>
<evidence type="ECO:0000259" key="2">
    <source>
        <dbReference type="Pfam" id="PF08393"/>
    </source>
</evidence>
<dbReference type="Gene3D" id="3.40.50.300">
    <property type="entry name" value="P-loop containing nucleotide triphosphate hydrolases"/>
    <property type="match status" value="2"/>
</dbReference>
<dbReference type="InterPro" id="IPR042222">
    <property type="entry name" value="Dynein_2_N"/>
</dbReference>
<feature type="compositionally biased region" description="Acidic residues" evidence="1">
    <location>
        <begin position="231"/>
        <end position="240"/>
    </location>
</feature>
<dbReference type="EMBL" id="JAWJWF010000002">
    <property type="protein sequence ID" value="KAK6637350.1"/>
    <property type="molecule type" value="Genomic_DNA"/>
</dbReference>
<feature type="compositionally biased region" description="Acidic residues" evidence="1">
    <location>
        <begin position="211"/>
        <end position="221"/>
    </location>
</feature>
<dbReference type="Gene3D" id="1.10.287.2620">
    <property type="match status" value="1"/>
</dbReference>
<dbReference type="Pfam" id="PF08393">
    <property type="entry name" value="DHC_N2"/>
    <property type="match status" value="1"/>
</dbReference>
<dbReference type="PANTHER" id="PTHR45703:SF28">
    <property type="entry name" value="DYNEINS HEAVY CHAIN"/>
    <property type="match status" value="1"/>
</dbReference>
<accession>A0ABR1B8G0</accession>
<organism evidence="4 5">
    <name type="scientific">Polyplax serrata</name>
    <name type="common">Common mouse louse</name>
    <dbReference type="NCBI Taxonomy" id="468196"/>
    <lineage>
        <taxon>Eukaryota</taxon>
        <taxon>Metazoa</taxon>
        <taxon>Ecdysozoa</taxon>
        <taxon>Arthropoda</taxon>
        <taxon>Hexapoda</taxon>
        <taxon>Insecta</taxon>
        <taxon>Pterygota</taxon>
        <taxon>Neoptera</taxon>
        <taxon>Paraneoptera</taxon>
        <taxon>Psocodea</taxon>
        <taxon>Troctomorpha</taxon>
        <taxon>Phthiraptera</taxon>
        <taxon>Anoplura</taxon>
        <taxon>Polyplacidae</taxon>
        <taxon>Polyplax</taxon>
    </lineage>
</organism>
<dbReference type="Pfam" id="PF12774">
    <property type="entry name" value="AAA_6"/>
    <property type="match status" value="2"/>
</dbReference>
<name>A0ABR1B8G0_POLSC</name>
<feature type="domain" description="Dynein heavy chain linker" evidence="2">
    <location>
        <begin position="1163"/>
        <end position="1563"/>
    </location>
</feature>
<dbReference type="InterPro" id="IPR026983">
    <property type="entry name" value="DHC"/>
</dbReference>
<proteinExistence type="predicted"/>
<feature type="compositionally biased region" description="Low complexity" evidence="1">
    <location>
        <begin position="80"/>
        <end position="93"/>
    </location>
</feature>
<evidence type="ECO:0000313" key="5">
    <source>
        <dbReference type="Proteomes" id="UP001359485"/>
    </source>
</evidence>
<evidence type="ECO:0000313" key="4">
    <source>
        <dbReference type="EMBL" id="KAK6637350.1"/>
    </source>
</evidence>
<evidence type="ECO:0000256" key="1">
    <source>
        <dbReference type="SAM" id="MobiDB-lite"/>
    </source>
</evidence>
<dbReference type="Gene3D" id="1.20.140.100">
    <property type="entry name" value="Dynein heavy chain, N-terminal domain 2"/>
    <property type="match status" value="1"/>
</dbReference>
<gene>
    <name evidence="4" type="ORF">RUM44_007766</name>
</gene>
<feature type="region of interest" description="Disordered" evidence="1">
    <location>
        <begin position="1"/>
        <end position="26"/>
    </location>
</feature>
<dbReference type="InterPro" id="IPR042228">
    <property type="entry name" value="Dynein_linker_3"/>
</dbReference>
<dbReference type="Gene3D" id="1.10.8.710">
    <property type="match status" value="1"/>
</dbReference>
<feature type="domain" description="Dynein heavy chain hydrolytic ATP-binding dynein motor region" evidence="3">
    <location>
        <begin position="1692"/>
        <end position="1982"/>
    </location>
</feature>
<dbReference type="SUPFAM" id="SSF52540">
    <property type="entry name" value="P-loop containing nucleoside triphosphate hydrolases"/>
    <property type="match status" value="2"/>
</dbReference>
<protein>
    <recommendedName>
        <fullName evidence="6">Dynein heavy chain 1, axonemal</fullName>
    </recommendedName>
</protein>